<dbReference type="Proteomes" id="UP001497535">
    <property type="component" value="Unassembled WGS sequence"/>
</dbReference>
<reference evidence="1" key="1">
    <citation type="submission" date="2023-11" db="EMBL/GenBank/DDBJ databases">
        <authorList>
            <person name="Poullet M."/>
        </authorList>
    </citation>
    <scope>NUCLEOTIDE SEQUENCE</scope>
    <source>
        <strain evidence="1">E1834</strain>
    </source>
</reference>
<sequence length="147" mass="17276">MCWGWQCLIYVGVGVSAENLFKKPQNSFNYSLYYFEVNIYYYAKSGEICNEKNEHFKLSTFSWNNNDIFGCGLVHPPTSKLNEEFPYVFFTQNGKLIGKGVLLKDNFDMYNPVVRLYRCSVEANFGIDLETKPFEYDISKHLNKEFY</sequence>
<accession>A0ACB0YN63</accession>
<dbReference type="EMBL" id="CAVMJV010000015">
    <property type="protein sequence ID" value="CAK5054695.1"/>
    <property type="molecule type" value="Genomic_DNA"/>
</dbReference>
<protein>
    <submittedName>
        <fullName evidence="1">Uncharacterized protein</fullName>
    </submittedName>
</protein>
<proteinExistence type="predicted"/>
<name>A0ACB0YN63_MELEN</name>
<evidence type="ECO:0000313" key="2">
    <source>
        <dbReference type="Proteomes" id="UP001497535"/>
    </source>
</evidence>
<gene>
    <name evidence="1" type="ORF">MENTE1834_LOCUS14480</name>
</gene>
<keyword evidence="2" id="KW-1185">Reference proteome</keyword>
<organism evidence="1 2">
    <name type="scientific">Meloidogyne enterolobii</name>
    <name type="common">Root-knot nematode worm</name>
    <name type="synonym">Meloidogyne mayaguensis</name>
    <dbReference type="NCBI Taxonomy" id="390850"/>
    <lineage>
        <taxon>Eukaryota</taxon>
        <taxon>Metazoa</taxon>
        <taxon>Ecdysozoa</taxon>
        <taxon>Nematoda</taxon>
        <taxon>Chromadorea</taxon>
        <taxon>Rhabditida</taxon>
        <taxon>Tylenchina</taxon>
        <taxon>Tylenchomorpha</taxon>
        <taxon>Tylenchoidea</taxon>
        <taxon>Meloidogynidae</taxon>
        <taxon>Meloidogyninae</taxon>
        <taxon>Meloidogyne</taxon>
    </lineage>
</organism>
<evidence type="ECO:0000313" key="1">
    <source>
        <dbReference type="EMBL" id="CAK5054695.1"/>
    </source>
</evidence>
<comment type="caution">
    <text evidence="1">The sequence shown here is derived from an EMBL/GenBank/DDBJ whole genome shotgun (WGS) entry which is preliminary data.</text>
</comment>